<keyword evidence="6" id="KW-0964">Secreted</keyword>
<keyword evidence="3" id="KW-0433">Leucine-rich repeat</keyword>
<evidence type="ECO:0000313" key="9">
    <source>
        <dbReference type="Proteomes" id="UP000256503"/>
    </source>
</evidence>
<feature type="domain" description="NEL" evidence="7">
    <location>
        <begin position="1197"/>
        <end position="1480"/>
    </location>
</feature>
<evidence type="ECO:0000256" key="5">
    <source>
        <dbReference type="ARBA" id="ARBA00023026"/>
    </source>
</evidence>
<evidence type="ECO:0000256" key="4">
    <source>
        <dbReference type="ARBA" id="ARBA00022737"/>
    </source>
</evidence>
<accession>A0AAD0R034</accession>
<sequence>MSNKPSAMRTADEKILGATDDFIGARLPAWLKQASRAQLSGLRAAFNTHQASQARLRGLTQKLEPLDVFAEKHLKVLLAKPLPEGMEFSQLEWLVVTPWVGTLGSSDMQAFGYRATRTSGILRLMSNFEPGDTFYVGSGLVAPGHDEVLSVSETALATECRKLDAGKRYQEELDRVFNAQALGILADDKRSGLALASKIAAMKGDITAEVEIALLEMTRSEIHLQASGLRGYGGTVQVLGQVAADGMLVRLRNLQGKQVGILLYLPSDPLQALRHFDDDASMNRAMATLLLGEAYRSFFSQLISLRDRASFVELLGKRLKDPSPDLEMVGAVVEGSIFTALARAQIKRTKEDARVLLVPTAEADAKAARARHEAWKSAGLSLINLAGLFIPAIGALMLGQLVLQTLGDVFEGAQDWYEGHRHEALEHMLGVAEALAVTTATVIGVSVVRSAWVAAMEPVNVKAGIQRLWHDSLVPYESVPENVTLRSDGLYGDGKQRWLRAGSRYYEVHRPDPEGPYRLRQQRRSGAYEPAVLHNDERCWRPICERPWEWDDSRRMLDRLWPQHPMIDAQRTEQVLRVAGVDQDELRGILMENRQLPVNLRETLRSFEADERIERFFDHLRRKRLDAQDEALLAWCEALPEVGKGIAKVLEARLQLRGVLYTHLTSLNPGGNDPLLEQLRRDFPGLGDGYAKLLEGEATALERNEAVSNGKLPQALALKAASLLRVARISKALAGLYLASGYSTETGELIFALLNQLGPQTLNINLCEGEVDGRLVASLVAQEQGTPLRILVHQDGRFNVFEANGSKLAVSVDDPGDLFEVIAALMTPAQRLELGVEKDGKVSQLLRAHALEQLPESHEEIARFMEWPERARWFNPGQRLEDGRVGYLLSGRGAGRPRTSREVLQDAMRRYFPGLSETQLDTELQRMLAGRASAFDLLLQFQDDHEQLERGLQRWQGSELNDARRQVRGQVARRLRRAWAAQAEAIPGGDEGAPGQRLRLTDMNITTLPEFALQLDFTYITSLLMSGTAISEVPAQFLSSFPNLQILNMGGNALLRVPQGISYLTELRELRLARNNIRLDAASQQALVQLPRLCYLDLSHNPLGQFAMRFNHLPHLVHLYLRNCRLGDWPVGVELCGFLEVADLRDNQLPAAPARLLQMPYEFRRGFQLDGNPISSASLQRFYALDSILEEPAESARSVSDIRAWWVGEDADMQVSRGELWSALQATVQGERLIALLGNLIELANFSWSQSFLLEQGWGVLNEWQSNDEFRRVIDALMEQPVIDDNSAIERFSQLSLRLRIARIEGRGGELVAFGRALMRLDFLDQYARRDIARRQQLRSRVDRTAIVLGYRVRLRERLSLPQQPRAMRVSQDGRITGDQLLEALRALREHETPENLARSLCRRSFWQRYLELENTDAFSNLAQVYEQRRSLVEGRRAQLGETVYRASLEALDRELDADGHALRLQLTLWIIRSLERSRG</sequence>
<evidence type="ECO:0000313" key="8">
    <source>
        <dbReference type="EMBL" id="AXM98750.1"/>
    </source>
</evidence>
<reference evidence="8 9" key="1">
    <citation type="submission" date="2018-07" db="EMBL/GenBank/DDBJ databases">
        <title>Complete genome sequence of a Pseudomonas plecoglossicida strain pathogenic to the marine fish, Larimichthys crocea.</title>
        <authorList>
            <person name="Tao Z."/>
        </authorList>
    </citation>
    <scope>NUCLEOTIDE SEQUENCE [LARGE SCALE GENOMIC DNA]</scope>
    <source>
        <strain evidence="8 9">XSDHY-P</strain>
    </source>
</reference>
<dbReference type="GO" id="GO:0005737">
    <property type="term" value="C:cytoplasm"/>
    <property type="evidence" value="ECO:0007669"/>
    <property type="project" value="TreeGrafter"/>
</dbReference>
<dbReference type="EC" id="2.3.2.27" evidence="2"/>
<dbReference type="GO" id="GO:0005576">
    <property type="term" value="C:extracellular region"/>
    <property type="evidence" value="ECO:0007669"/>
    <property type="project" value="UniProtKB-UniRule"/>
</dbReference>
<dbReference type="Proteomes" id="UP000256503">
    <property type="component" value="Chromosome"/>
</dbReference>
<dbReference type="GO" id="GO:0016567">
    <property type="term" value="P:protein ubiquitination"/>
    <property type="evidence" value="ECO:0007669"/>
    <property type="project" value="InterPro"/>
</dbReference>
<dbReference type="GO" id="GO:0061630">
    <property type="term" value="F:ubiquitin protein ligase activity"/>
    <property type="evidence" value="ECO:0007669"/>
    <property type="project" value="UniProtKB-EC"/>
</dbReference>
<evidence type="ECO:0000256" key="6">
    <source>
        <dbReference type="PROSITE-ProRule" id="PRU01398"/>
    </source>
</evidence>
<comment type="catalytic activity">
    <reaction evidence="1">
        <text>S-ubiquitinyl-[E2 ubiquitin-conjugating enzyme]-L-cysteine + [acceptor protein]-L-lysine = [E2 ubiquitin-conjugating enzyme]-L-cysteine + N(6)-ubiquitinyl-[acceptor protein]-L-lysine.</text>
        <dbReference type="EC" id="2.3.2.27"/>
    </reaction>
</comment>
<gene>
    <name evidence="8" type="ORF">DVB73_24600</name>
</gene>
<dbReference type="SMART" id="SM00369">
    <property type="entry name" value="LRR_TYP"/>
    <property type="match status" value="3"/>
</dbReference>
<proteinExistence type="inferred from homology"/>
<evidence type="ECO:0000256" key="2">
    <source>
        <dbReference type="ARBA" id="ARBA00012483"/>
    </source>
</evidence>
<dbReference type="Pfam" id="PF14496">
    <property type="entry name" value="NEL"/>
    <property type="match status" value="1"/>
</dbReference>
<dbReference type="InterPro" id="IPR046673">
    <property type="entry name" value="ToxA_N"/>
</dbReference>
<protein>
    <recommendedName>
        <fullName evidence="2">RING-type E3 ubiquitin transferase</fullName>
        <ecNumber evidence="2">2.3.2.27</ecNumber>
    </recommendedName>
</protein>
<dbReference type="Gene3D" id="1.20.58.360">
    <property type="entry name" value="Shigella T3SS effector IpaH defines"/>
    <property type="match status" value="1"/>
</dbReference>
<dbReference type="Gene3D" id="3.80.10.10">
    <property type="entry name" value="Ribonuclease Inhibitor"/>
    <property type="match status" value="1"/>
</dbReference>
<organism evidence="8 9">
    <name type="scientific">Pseudomonas plecoglossicida</name>
    <dbReference type="NCBI Taxonomy" id="70775"/>
    <lineage>
        <taxon>Bacteria</taxon>
        <taxon>Pseudomonadati</taxon>
        <taxon>Pseudomonadota</taxon>
        <taxon>Gammaproteobacteria</taxon>
        <taxon>Pseudomonadales</taxon>
        <taxon>Pseudomonadaceae</taxon>
        <taxon>Pseudomonas</taxon>
    </lineage>
</organism>
<dbReference type="GeneID" id="49616610"/>
<keyword evidence="6" id="KW-0833">Ubl conjugation pathway</keyword>
<keyword evidence="6" id="KW-1035">Host cytoplasm</keyword>
<keyword evidence="5" id="KW-0843">Virulence</keyword>
<dbReference type="SUPFAM" id="SSF52058">
    <property type="entry name" value="L domain-like"/>
    <property type="match status" value="1"/>
</dbReference>
<dbReference type="PROSITE" id="PS52053">
    <property type="entry name" value="NEL"/>
    <property type="match status" value="1"/>
</dbReference>
<evidence type="ECO:0000256" key="3">
    <source>
        <dbReference type="ARBA" id="ARBA00022614"/>
    </source>
</evidence>
<dbReference type="InterPro" id="IPR029487">
    <property type="entry name" value="NEL_dom"/>
</dbReference>
<evidence type="ECO:0000259" key="7">
    <source>
        <dbReference type="PROSITE" id="PS52053"/>
    </source>
</evidence>
<keyword evidence="4" id="KW-0677">Repeat</keyword>
<dbReference type="PANTHER" id="PTHR48051">
    <property type="match status" value="1"/>
</dbReference>
<dbReference type="InterPro" id="IPR003591">
    <property type="entry name" value="Leu-rich_rpt_typical-subtyp"/>
</dbReference>
<dbReference type="InterPro" id="IPR050216">
    <property type="entry name" value="LRR_domain-containing"/>
</dbReference>
<name>A0AAD0R034_PSEDL</name>
<evidence type="ECO:0000256" key="1">
    <source>
        <dbReference type="ARBA" id="ARBA00000900"/>
    </source>
</evidence>
<dbReference type="EMBL" id="CP031146">
    <property type="protein sequence ID" value="AXM98750.1"/>
    <property type="molecule type" value="Genomic_DNA"/>
</dbReference>
<dbReference type="RefSeq" id="WP_016393145.1">
    <property type="nucleotide sequence ID" value="NZ_CP031146.1"/>
</dbReference>
<dbReference type="InterPro" id="IPR032675">
    <property type="entry name" value="LRR_dom_sf"/>
</dbReference>
<dbReference type="Pfam" id="PF20178">
    <property type="entry name" value="ToxA_N"/>
    <property type="match status" value="1"/>
</dbReference>
<comment type="caution">
    <text evidence="6">Lacks conserved residue(s) required for the propagation of feature annotation.</text>
</comment>
<comment type="similarity">
    <text evidence="6">Belongs to the LRR-containing bacterial E3 ligase family.</text>
</comment>
<dbReference type="PANTHER" id="PTHR48051:SF54">
    <property type="entry name" value="LEUCINE-RICH REPEAT-CONTAINING PROTEIN"/>
    <property type="match status" value="1"/>
</dbReference>